<accession>A0A5J4VK42</accession>
<dbReference type="PROSITE" id="PS51257">
    <property type="entry name" value="PROKAR_LIPOPROTEIN"/>
    <property type="match status" value="1"/>
</dbReference>
<name>A0A5J4VK42_9EUKA</name>
<dbReference type="Proteomes" id="UP000324800">
    <property type="component" value="Unassembled WGS sequence"/>
</dbReference>
<reference evidence="2 3" key="1">
    <citation type="submission" date="2019-03" db="EMBL/GenBank/DDBJ databases">
        <title>Single cell metagenomics reveals metabolic interactions within the superorganism composed of flagellate Streblomastix strix and complex community of Bacteroidetes bacteria on its surface.</title>
        <authorList>
            <person name="Treitli S.C."/>
            <person name="Kolisko M."/>
            <person name="Husnik F."/>
            <person name="Keeling P."/>
            <person name="Hampl V."/>
        </authorList>
    </citation>
    <scope>NUCLEOTIDE SEQUENCE [LARGE SCALE GENOMIC DNA]</scope>
    <source>
        <strain evidence="2">ST1C</strain>
    </source>
</reference>
<gene>
    <name evidence="2" type="ORF">EZS28_021648</name>
</gene>
<organism evidence="2 3">
    <name type="scientific">Streblomastix strix</name>
    <dbReference type="NCBI Taxonomy" id="222440"/>
    <lineage>
        <taxon>Eukaryota</taxon>
        <taxon>Metamonada</taxon>
        <taxon>Preaxostyla</taxon>
        <taxon>Oxymonadida</taxon>
        <taxon>Streblomastigidae</taxon>
        <taxon>Streblomastix</taxon>
    </lineage>
</organism>
<dbReference type="EMBL" id="SNRW01006570">
    <property type="protein sequence ID" value="KAA6382826.1"/>
    <property type="molecule type" value="Genomic_DNA"/>
</dbReference>
<feature type="chain" id="PRO_5023822932" evidence="1">
    <location>
        <begin position="21"/>
        <end position="121"/>
    </location>
</feature>
<sequence length="121" mass="13773">MKSTRRHTAIIVCIMQIIQGCEVLIVRCNDVIISSMVIMMIGIRQNAIEIQIELFPTTNASELKTARKNASVKSQTHATIHKIKSYTSFKFFFGEYSGERIEKRNSSAFEQRTLADQLDVC</sequence>
<proteinExistence type="predicted"/>
<evidence type="ECO:0000313" key="2">
    <source>
        <dbReference type="EMBL" id="KAA6382826.1"/>
    </source>
</evidence>
<dbReference type="AlphaFoldDB" id="A0A5J4VK42"/>
<evidence type="ECO:0000313" key="3">
    <source>
        <dbReference type="Proteomes" id="UP000324800"/>
    </source>
</evidence>
<feature type="signal peptide" evidence="1">
    <location>
        <begin position="1"/>
        <end position="20"/>
    </location>
</feature>
<protein>
    <submittedName>
        <fullName evidence="2">Uncharacterized protein</fullName>
    </submittedName>
</protein>
<comment type="caution">
    <text evidence="2">The sequence shown here is derived from an EMBL/GenBank/DDBJ whole genome shotgun (WGS) entry which is preliminary data.</text>
</comment>
<keyword evidence="1" id="KW-0732">Signal</keyword>
<evidence type="ECO:0000256" key="1">
    <source>
        <dbReference type="SAM" id="SignalP"/>
    </source>
</evidence>